<dbReference type="KEGG" id="alkq:M9189_08320"/>
<organism evidence="3 4">
    <name type="scientific">Xiashengella succiniciproducens</name>
    <dbReference type="NCBI Taxonomy" id="2949635"/>
    <lineage>
        <taxon>Bacteria</taxon>
        <taxon>Pseudomonadati</taxon>
        <taxon>Bacteroidota</taxon>
        <taxon>Bacteroidia</taxon>
        <taxon>Marinilabiliales</taxon>
        <taxon>Marinilabiliaceae</taxon>
        <taxon>Xiashengella</taxon>
    </lineage>
</organism>
<feature type="compositionally biased region" description="Basic and acidic residues" evidence="1">
    <location>
        <begin position="348"/>
        <end position="359"/>
    </location>
</feature>
<feature type="region of interest" description="Disordered" evidence="1">
    <location>
        <begin position="332"/>
        <end position="359"/>
    </location>
</feature>
<dbReference type="PANTHER" id="PTHR11236">
    <property type="entry name" value="AMINOBENZOATE/ANTHRANILATE SYNTHASE"/>
    <property type="match status" value="1"/>
</dbReference>
<evidence type="ECO:0000259" key="2">
    <source>
        <dbReference type="Pfam" id="PF00425"/>
    </source>
</evidence>
<protein>
    <submittedName>
        <fullName evidence="3">Anthranilate synthase component I family protein</fullName>
    </submittedName>
</protein>
<dbReference type="PANTHER" id="PTHR11236:SF50">
    <property type="entry name" value="AMINODEOXYCHORISMATE SYNTHASE COMPONENT 1"/>
    <property type="match status" value="1"/>
</dbReference>
<dbReference type="PRINTS" id="PR00095">
    <property type="entry name" value="ANTSNTHASEI"/>
</dbReference>
<dbReference type="RefSeq" id="WP_250722292.1">
    <property type="nucleotide sequence ID" value="NZ_CP098400.1"/>
</dbReference>
<keyword evidence="4" id="KW-1185">Reference proteome</keyword>
<dbReference type="InterPro" id="IPR015890">
    <property type="entry name" value="Chorismate_C"/>
</dbReference>
<reference evidence="3" key="1">
    <citation type="submission" date="2022-05" db="EMBL/GenBank/DDBJ databases">
        <authorList>
            <person name="Sun X."/>
        </authorList>
    </citation>
    <scope>NUCLEOTIDE SEQUENCE</scope>
    <source>
        <strain evidence="3">Ai-910</strain>
    </source>
</reference>
<dbReference type="AlphaFoldDB" id="A0A9J6ZLX6"/>
<reference evidence="3" key="2">
    <citation type="submission" date="2022-06" db="EMBL/GenBank/DDBJ databases">
        <title>Xiashengella guii gen. nov. sp. nov., a bacterium isolated form anaerobic digestion tank.</title>
        <authorList>
            <person name="Huang H."/>
        </authorList>
    </citation>
    <scope>NUCLEOTIDE SEQUENCE</scope>
    <source>
        <strain evidence="3">Ai-910</strain>
    </source>
</reference>
<dbReference type="Gene3D" id="3.60.120.10">
    <property type="entry name" value="Anthranilate synthase"/>
    <property type="match status" value="1"/>
</dbReference>
<proteinExistence type="predicted"/>
<dbReference type="GO" id="GO:0046820">
    <property type="term" value="F:4-amino-4-deoxychorismate synthase activity"/>
    <property type="evidence" value="ECO:0007669"/>
    <property type="project" value="TreeGrafter"/>
</dbReference>
<dbReference type="EMBL" id="CP098400">
    <property type="protein sequence ID" value="URW78860.1"/>
    <property type="molecule type" value="Genomic_DNA"/>
</dbReference>
<name>A0A9J6ZLX6_9BACT</name>
<evidence type="ECO:0000256" key="1">
    <source>
        <dbReference type="SAM" id="MobiDB-lite"/>
    </source>
</evidence>
<gene>
    <name evidence="3" type="ORF">M9189_08320</name>
</gene>
<dbReference type="InterPro" id="IPR019999">
    <property type="entry name" value="Anth_synth_I-like"/>
</dbReference>
<feature type="domain" description="Chorismate-utilising enzyme C-terminal" evidence="2">
    <location>
        <begin position="250"/>
        <end position="506"/>
    </location>
</feature>
<dbReference type="GO" id="GO:0000162">
    <property type="term" value="P:L-tryptophan biosynthetic process"/>
    <property type="evidence" value="ECO:0007669"/>
    <property type="project" value="TreeGrafter"/>
</dbReference>
<dbReference type="SUPFAM" id="SSF56322">
    <property type="entry name" value="ADC synthase"/>
    <property type="match status" value="1"/>
</dbReference>
<dbReference type="Proteomes" id="UP001056426">
    <property type="component" value="Chromosome"/>
</dbReference>
<evidence type="ECO:0000313" key="4">
    <source>
        <dbReference type="Proteomes" id="UP001056426"/>
    </source>
</evidence>
<evidence type="ECO:0000313" key="3">
    <source>
        <dbReference type="EMBL" id="URW78860.1"/>
    </source>
</evidence>
<sequence>MRKWIESKSCKSDLIARMTRAAMAFENAVLLCDGLRSSESYYGKLSRYEAIAAFDNLEAIQGPLSGLDRDLTDDWYLGWLCYELKDEIFGIGEKLPDSLVGFPTLHFFRPRWILILDGERIRLGYDPRYNSEDEARSFLTSVTEWQQRGTEAHKTEALQATSGNIREDSFRPSHPYSAEQSDVNREQIKTDISGRQTICGDYSEADKASEVVRLKGGPKYKECESSYIGYQEVSQDAPLKGIALEPAISREDYIEDVKGLQEHIHRGDIYEVNYCMEFNARGHIADPAALFVRLVERSHMPFAAFIKFGRKYALSASPERFITKRGNKLYSMPMKGTAPKGSTPAETEANRRQLQESEKERAENIMITDLVRNDLSVVATKGSVMVEELCGIYSFPSILQSVSTISAEISGNTTLEAILRATFPMGSMTGAPKISAMQLISEFEKRKRGLFSGSIGYISPDGDFDLNVVIRTLLYDEDSAFLSYTAGSAITALSDAEQEYEECLLKAKLMRSLLAETR</sequence>
<dbReference type="InterPro" id="IPR005801">
    <property type="entry name" value="ADC_synthase"/>
</dbReference>
<dbReference type="Pfam" id="PF00425">
    <property type="entry name" value="Chorismate_bind"/>
    <property type="match status" value="1"/>
</dbReference>
<accession>A0A9J6ZLX6</accession>